<comment type="caution">
    <text evidence="9">The sequence shown here is derived from an EMBL/GenBank/DDBJ whole genome shotgun (WGS) entry which is preliminary data.</text>
</comment>
<comment type="subcellular location">
    <subcellularLocation>
        <location evidence="1">Membrane</location>
        <topology evidence="1">Single-pass type II membrane protein</topology>
    </subcellularLocation>
</comment>
<evidence type="ECO:0000313" key="9">
    <source>
        <dbReference type="EMBL" id="GIZ39185.1"/>
    </source>
</evidence>
<dbReference type="GO" id="GO:0016020">
    <property type="term" value="C:membrane"/>
    <property type="evidence" value="ECO:0007669"/>
    <property type="project" value="UniProtKB-SubCell"/>
</dbReference>
<feature type="region of interest" description="Disordered" evidence="7">
    <location>
        <begin position="54"/>
        <end position="74"/>
    </location>
</feature>
<feature type="compositionally biased region" description="Polar residues" evidence="7">
    <location>
        <begin position="54"/>
        <end position="64"/>
    </location>
</feature>
<evidence type="ECO:0000256" key="2">
    <source>
        <dbReference type="ARBA" id="ARBA00006462"/>
    </source>
</evidence>
<dbReference type="OrthoDB" id="414175at2759"/>
<keyword evidence="4" id="KW-0735">Signal-anchor</keyword>
<dbReference type="InterPro" id="IPR026050">
    <property type="entry name" value="C1GALT1/C1GALT1_chp1"/>
</dbReference>
<dbReference type="EMBL" id="BOLY01000002">
    <property type="protein sequence ID" value="GIZ39185.1"/>
    <property type="molecule type" value="Genomic_DNA"/>
</dbReference>
<name>A0A9P3CF06_9PEZI</name>
<keyword evidence="10" id="KW-1185">Reference proteome</keyword>
<accession>A0A9P3CF06</accession>
<protein>
    <recommendedName>
        <fullName evidence="11">Glycosyltransferase family 31 protein</fullName>
    </recommendedName>
</protein>
<gene>
    <name evidence="9" type="ORF">CKM354_000257600</name>
</gene>
<reference evidence="9 10" key="1">
    <citation type="submission" date="2021-01" db="EMBL/GenBank/DDBJ databases">
        <title>Cercospora kikuchii MAFF 305040 whole genome shotgun sequence.</title>
        <authorList>
            <person name="Kashiwa T."/>
            <person name="Suzuki T."/>
        </authorList>
    </citation>
    <scope>NUCLEOTIDE SEQUENCE [LARGE SCALE GENOMIC DNA]</scope>
    <source>
        <strain evidence="9 10">MAFF 305040</strain>
    </source>
</reference>
<dbReference type="AlphaFoldDB" id="A0A9P3CF06"/>
<evidence type="ECO:0000256" key="4">
    <source>
        <dbReference type="ARBA" id="ARBA00022968"/>
    </source>
</evidence>
<keyword evidence="3 8" id="KW-0812">Transmembrane</keyword>
<evidence type="ECO:0000256" key="1">
    <source>
        <dbReference type="ARBA" id="ARBA00004606"/>
    </source>
</evidence>
<dbReference type="GeneID" id="68288151"/>
<dbReference type="PANTHER" id="PTHR23033:SF47">
    <property type="entry name" value="APPLE DOMAIN-CONTAINING PROTEIN-RELATED"/>
    <property type="match status" value="1"/>
</dbReference>
<dbReference type="RefSeq" id="XP_044653672.1">
    <property type="nucleotide sequence ID" value="XM_044797737.1"/>
</dbReference>
<evidence type="ECO:0000256" key="3">
    <source>
        <dbReference type="ARBA" id="ARBA00022692"/>
    </source>
</evidence>
<evidence type="ECO:0008006" key="11">
    <source>
        <dbReference type="Google" id="ProtNLM"/>
    </source>
</evidence>
<evidence type="ECO:0000256" key="6">
    <source>
        <dbReference type="ARBA" id="ARBA00023136"/>
    </source>
</evidence>
<evidence type="ECO:0000256" key="7">
    <source>
        <dbReference type="SAM" id="MobiDB-lite"/>
    </source>
</evidence>
<feature type="transmembrane region" description="Helical" evidence="8">
    <location>
        <begin position="12"/>
        <end position="31"/>
    </location>
</feature>
<evidence type="ECO:0000256" key="8">
    <source>
        <dbReference type="SAM" id="Phobius"/>
    </source>
</evidence>
<evidence type="ECO:0000256" key="5">
    <source>
        <dbReference type="ARBA" id="ARBA00022989"/>
    </source>
</evidence>
<dbReference type="Gene3D" id="3.90.550.50">
    <property type="match status" value="1"/>
</dbReference>
<dbReference type="Proteomes" id="UP000825890">
    <property type="component" value="Unassembled WGS sequence"/>
</dbReference>
<evidence type="ECO:0000313" key="10">
    <source>
        <dbReference type="Proteomes" id="UP000825890"/>
    </source>
</evidence>
<dbReference type="PANTHER" id="PTHR23033">
    <property type="entry name" value="BETA1,3-GALACTOSYLTRANSFERASE"/>
    <property type="match status" value="1"/>
</dbReference>
<sequence length="477" mass="54110">MLLTRLPRATKAIVFAAAIFVTVLAALHLNGPTWRTSPVPRPFAYEPADGVVSQDTTQSVSADQQPAEPVDNPHQLPCQALTGGDDVLVVMRTGATEVKDKLPVHLNTTFQCYKHLAIFSDYAETFKGYQIHDVLADIAEDIKTTHEDFSHYQHVLQVGRENLATEELSGKVSLESGPVGKNDNAGWRLDKWKFLPMLNATYEMYPNMNWYVFVEPDTYVVWSNMLQWLSTMDPSKPAYFGSEVMIGDDIFAHGGSAFVLSSAALKIGAESYRQHTRDLWDYTGGHWAGDCVLGVTLHDAGVDLTWSWPMFQGGNPSLMDWTEDKGEDRRLWCLPALSYHHLNPDEKRHLFEFEQEWIRNHHVGSIWKDSSAPILHHRDLYKTYVRPQLESEKQNWSNFPETTLTQMTFDECREHCERDTTCIQYAVDAEGRCATGTQFRLGQAQTGVHSGWIVERVDMWASNLDDYCSGKNSWTVP</sequence>
<keyword evidence="5 8" id="KW-1133">Transmembrane helix</keyword>
<proteinExistence type="inferred from homology"/>
<comment type="similarity">
    <text evidence="2">Belongs to the glycosyltransferase 31 family. Beta3-Gal-T subfamily.</text>
</comment>
<keyword evidence="6 8" id="KW-0472">Membrane</keyword>
<organism evidence="9 10">
    <name type="scientific">Cercospora kikuchii</name>
    <dbReference type="NCBI Taxonomy" id="84275"/>
    <lineage>
        <taxon>Eukaryota</taxon>
        <taxon>Fungi</taxon>
        <taxon>Dikarya</taxon>
        <taxon>Ascomycota</taxon>
        <taxon>Pezizomycotina</taxon>
        <taxon>Dothideomycetes</taxon>
        <taxon>Dothideomycetidae</taxon>
        <taxon>Mycosphaerellales</taxon>
        <taxon>Mycosphaerellaceae</taxon>
        <taxon>Cercospora</taxon>
    </lineage>
</organism>